<evidence type="ECO:0000256" key="4">
    <source>
        <dbReference type="ARBA" id="ARBA00022737"/>
    </source>
</evidence>
<keyword evidence="4" id="KW-0677">Repeat</keyword>
<keyword evidence="3" id="KW-0479">Metal-binding</keyword>
<evidence type="ECO:0000256" key="5">
    <source>
        <dbReference type="ARBA" id="ARBA00022837"/>
    </source>
</evidence>
<reference evidence="8 9" key="1">
    <citation type="submission" date="2016-11" db="EMBL/GenBank/DDBJ databases">
        <title>The macronuclear genome of Stentor coeruleus: a giant cell with tiny introns.</title>
        <authorList>
            <person name="Slabodnick M."/>
            <person name="Ruby J.G."/>
            <person name="Reiff S.B."/>
            <person name="Swart E.C."/>
            <person name="Gosai S."/>
            <person name="Prabakaran S."/>
            <person name="Witkowska E."/>
            <person name="Larue G.E."/>
            <person name="Fisher S."/>
            <person name="Freeman R.M."/>
            <person name="Gunawardena J."/>
            <person name="Chu W."/>
            <person name="Stover N.A."/>
            <person name="Gregory B.D."/>
            <person name="Nowacki M."/>
            <person name="Derisi J."/>
            <person name="Roy S.W."/>
            <person name="Marshall W.F."/>
            <person name="Sood P."/>
        </authorList>
    </citation>
    <scope>NUCLEOTIDE SEQUENCE [LARGE SCALE GENOMIC DNA]</scope>
    <source>
        <strain evidence="8">WM001</strain>
    </source>
</reference>
<dbReference type="SMART" id="SM00054">
    <property type="entry name" value="EFh"/>
    <property type="match status" value="4"/>
</dbReference>
<evidence type="ECO:0000256" key="2">
    <source>
        <dbReference type="ARBA" id="ARBA00022707"/>
    </source>
</evidence>
<gene>
    <name evidence="8" type="ORF">SteCoe_34176</name>
</gene>
<dbReference type="InterPro" id="IPR028846">
    <property type="entry name" value="Recoverin"/>
</dbReference>
<evidence type="ECO:0000256" key="1">
    <source>
        <dbReference type="ARBA" id="ARBA00006049"/>
    </source>
</evidence>
<dbReference type="PANTHER" id="PTHR23055:SF178">
    <property type="entry name" value="NEUROCALCIN HOMOLOG"/>
    <property type="match status" value="1"/>
</dbReference>
<accession>A0A1R2AV30</accession>
<feature type="domain" description="EF-hand" evidence="7">
    <location>
        <begin position="339"/>
        <end position="374"/>
    </location>
</feature>
<dbReference type="OrthoDB" id="1071340at2759"/>
<evidence type="ECO:0000313" key="8">
    <source>
        <dbReference type="EMBL" id="OMJ68389.1"/>
    </source>
</evidence>
<dbReference type="AlphaFoldDB" id="A0A1R2AV30"/>
<protein>
    <recommendedName>
        <fullName evidence="7">EF-hand domain-containing protein</fullName>
    </recommendedName>
</protein>
<dbReference type="GO" id="GO:0005509">
    <property type="term" value="F:calcium ion binding"/>
    <property type="evidence" value="ECO:0007669"/>
    <property type="project" value="InterPro"/>
</dbReference>
<organism evidence="8 9">
    <name type="scientific">Stentor coeruleus</name>
    <dbReference type="NCBI Taxonomy" id="5963"/>
    <lineage>
        <taxon>Eukaryota</taxon>
        <taxon>Sar</taxon>
        <taxon>Alveolata</taxon>
        <taxon>Ciliophora</taxon>
        <taxon>Postciliodesmatophora</taxon>
        <taxon>Heterotrichea</taxon>
        <taxon>Heterotrichida</taxon>
        <taxon>Stentoridae</taxon>
        <taxon>Stentor</taxon>
    </lineage>
</organism>
<dbReference type="Proteomes" id="UP000187209">
    <property type="component" value="Unassembled WGS sequence"/>
</dbReference>
<dbReference type="InterPro" id="IPR018247">
    <property type="entry name" value="EF_Hand_1_Ca_BS"/>
</dbReference>
<dbReference type="PROSITE" id="PS00018">
    <property type="entry name" value="EF_HAND_1"/>
    <property type="match status" value="4"/>
</dbReference>
<dbReference type="PROSITE" id="PS50222">
    <property type="entry name" value="EF_HAND_2"/>
    <property type="match status" value="4"/>
</dbReference>
<dbReference type="CDD" id="cd00051">
    <property type="entry name" value="EFh"/>
    <property type="match status" value="1"/>
</dbReference>
<keyword evidence="2" id="KW-0519">Myristate</keyword>
<keyword evidence="5" id="KW-0106">Calcium</keyword>
<keyword evidence="6" id="KW-0449">Lipoprotein</keyword>
<evidence type="ECO:0000259" key="7">
    <source>
        <dbReference type="PROSITE" id="PS50222"/>
    </source>
</evidence>
<comment type="similarity">
    <text evidence="1">Belongs to the recoverin family.</text>
</comment>
<dbReference type="PANTHER" id="PTHR23055">
    <property type="entry name" value="CALCIUM BINDING PROTEINS"/>
    <property type="match status" value="1"/>
</dbReference>
<dbReference type="InterPro" id="IPR002048">
    <property type="entry name" value="EF_hand_dom"/>
</dbReference>
<feature type="domain" description="EF-hand" evidence="7">
    <location>
        <begin position="375"/>
        <end position="407"/>
    </location>
</feature>
<sequence>MGNLLEKTDSNYLLYDILSPLDQLCNCNFYKGSKNDIIRVQKKIAKSIMKGFFIPITELQSLFRKTPLEDRQTIIESYFDYANRQQVNIMEVIAALITYSACTIEEKIHMALDVFDFDGNKVITKDEMVIMCTSFMRGIGITTQSALNHKKFSEVLAIEAFYLADTDPDGMITYDELYDWIKENEALSLLFTKYKPKRRGSMKRKSLIQAQGFLITDGPQDPILDKRFRIKVDSQPIKSHYRRPSIITQSDAINEIKLLFDNSANRKKRIIAKDIYEALSKRIEFHEFSSEFYNRFKSKLYSELTFEEIQASLFRRGSRRFKTLSVPPVEERMYPESSHKDLVLKKLFVKYDLNRDGLISYQEFRRALQEILTREAVDAIFLENDINGDGKLTFDDFLRVFEPYRRL</sequence>
<comment type="caution">
    <text evidence="8">The sequence shown here is derived from an EMBL/GenBank/DDBJ whole genome shotgun (WGS) entry which is preliminary data.</text>
</comment>
<dbReference type="InterPro" id="IPR011992">
    <property type="entry name" value="EF-hand-dom_pair"/>
</dbReference>
<feature type="domain" description="EF-hand" evidence="7">
    <location>
        <begin position="103"/>
        <end position="138"/>
    </location>
</feature>
<evidence type="ECO:0000256" key="3">
    <source>
        <dbReference type="ARBA" id="ARBA00022723"/>
    </source>
</evidence>
<dbReference type="Gene3D" id="1.10.238.10">
    <property type="entry name" value="EF-hand"/>
    <property type="match status" value="2"/>
</dbReference>
<dbReference type="Pfam" id="PF13499">
    <property type="entry name" value="EF-hand_7"/>
    <property type="match status" value="2"/>
</dbReference>
<evidence type="ECO:0000313" key="9">
    <source>
        <dbReference type="Proteomes" id="UP000187209"/>
    </source>
</evidence>
<evidence type="ECO:0000256" key="6">
    <source>
        <dbReference type="ARBA" id="ARBA00023288"/>
    </source>
</evidence>
<feature type="domain" description="EF-hand" evidence="7">
    <location>
        <begin position="152"/>
        <end position="187"/>
    </location>
</feature>
<keyword evidence="9" id="KW-1185">Reference proteome</keyword>
<dbReference type="EMBL" id="MPUH01001338">
    <property type="protein sequence ID" value="OMJ68389.1"/>
    <property type="molecule type" value="Genomic_DNA"/>
</dbReference>
<proteinExistence type="inferred from homology"/>
<dbReference type="SUPFAM" id="SSF47473">
    <property type="entry name" value="EF-hand"/>
    <property type="match status" value="2"/>
</dbReference>
<name>A0A1R2AV30_9CILI</name>